<feature type="compositionally biased region" description="Polar residues" evidence="1">
    <location>
        <begin position="138"/>
        <end position="153"/>
    </location>
</feature>
<dbReference type="Pfam" id="PF10283">
    <property type="entry name" value="zf-CCHH"/>
    <property type="match status" value="2"/>
</dbReference>
<dbReference type="GO" id="GO:0008408">
    <property type="term" value="F:3'-5' exonuclease activity"/>
    <property type="evidence" value="ECO:0007669"/>
    <property type="project" value="InterPro"/>
</dbReference>
<dbReference type="EMBL" id="JAINUF010000004">
    <property type="protein sequence ID" value="KAJ8365916.1"/>
    <property type="molecule type" value="Genomic_DNA"/>
</dbReference>
<dbReference type="GO" id="GO:0003906">
    <property type="term" value="F:DNA-(apurinic or apyrimidinic site) endonuclease activity"/>
    <property type="evidence" value="ECO:0007669"/>
    <property type="project" value="InterPro"/>
</dbReference>
<feature type="compositionally biased region" description="Basic and acidic residues" evidence="1">
    <location>
        <begin position="165"/>
        <end position="192"/>
    </location>
</feature>
<evidence type="ECO:0000259" key="2">
    <source>
        <dbReference type="Pfam" id="PF10283"/>
    </source>
</evidence>
<protein>
    <recommendedName>
        <fullName evidence="2">PBZ-type domain-containing protein</fullName>
    </recommendedName>
</protein>
<dbReference type="Gene3D" id="2.60.200.20">
    <property type="match status" value="1"/>
</dbReference>
<feature type="domain" description="PBZ-type" evidence="2">
    <location>
        <begin position="425"/>
        <end position="450"/>
    </location>
</feature>
<dbReference type="InterPro" id="IPR008984">
    <property type="entry name" value="SMAD_FHA_dom_sf"/>
</dbReference>
<comment type="caution">
    <text evidence="3">The sequence shown here is derived from an EMBL/GenBank/DDBJ whole genome shotgun (WGS) entry which is preliminary data.</text>
</comment>
<dbReference type="SUPFAM" id="SSF49879">
    <property type="entry name" value="SMAD/FHA domain"/>
    <property type="match status" value="1"/>
</dbReference>
<accession>A0A9Q1J4K8</accession>
<feature type="compositionally biased region" description="Basic and acidic residues" evidence="1">
    <location>
        <begin position="273"/>
        <end position="283"/>
    </location>
</feature>
<evidence type="ECO:0000256" key="1">
    <source>
        <dbReference type="SAM" id="MobiDB-lite"/>
    </source>
</evidence>
<reference evidence="3" key="1">
    <citation type="journal article" date="2023" name="Science">
        <title>Genome structures resolve the early diversification of teleost fishes.</title>
        <authorList>
            <person name="Parey E."/>
            <person name="Louis A."/>
            <person name="Montfort J."/>
            <person name="Bouchez O."/>
            <person name="Roques C."/>
            <person name="Iampietro C."/>
            <person name="Lluch J."/>
            <person name="Castinel A."/>
            <person name="Donnadieu C."/>
            <person name="Desvignes T."/>
            <person name="Floi Bucao C."/>
            <person name="Jouanno E."/>
            <person name="Wen M."/>
            <person name="Mejri S."/>
            <person name="Dirks R."/>
            <person name="Jansen H."/>
            <person name="Henkel C."/>
            <person name="Chen W.J."/>
            <person name="Zahm M."/>
            <person name="Cabau C."/>
            <person name="Klopp C."/>
            <person name="Thompson A.W."/>
            <person name="Robinson-Rechavi M."/>
            <person name="Braasch I."/>
            <person name="Lecointre G."/>
            <person name="Bobe J."/>
            <person name="Postlethwait J.H."/>
            <person name="Berthelot C."/>
            <person name="Roest Crollius H."/>
            <person name="Guiguen Y."/>
        </authorList>
    </citation>
    <scope>NUCLEOTIDE SEQUENCE</scope>
    <source>
        <strain evidence="3">WJC10195</strain>
    </source>
</reference>
<dbReference type="InterPro" id="IPR019406">
    <property type="entry name" value="APLF_PBZ"/>
</dbReference>
<dbReference type="CDD" id="cd22717">
    <property type="entry name" value="FHA_APLF"/>
    <property type="match status" value="1"/>
</dbReference>
<dbReference type="OrthoDB" id="10256774at2759"/>
<feature type="compositionally biased region" description="Acidic residues" evidence="1">
    <location>
        <begin position="479"/>
        <end position="498"/>
    </location>
</feature>
<dbReference type="InterPro" id="IPR039253">
    <property type="entry name" value="APLF"/>
</dbReference>
<feature type="compositionally biased region" description="Acidic residues" evidence="1">
    <location>
        <begin position="407"/>
        <end position="424"/>
    </location>
</feature>
<sequence length="514" mass="57149">MSDFELEPVDGGISIQLPEGEIQLGRGPFLGVNDKRVSRHHGLLENANGQLRIKPTHQNPCFYQPSLGDPPEALEKDRWHPLRPGNLFSLLPAKYVYRVVSVNCTQSNSQAFEEEEPITDEPPASSKPDEEPLRSPELNGQSEQNHTQNQQVPTRHPHPTASTCSREKEEDKTQAAAPKEQESGSREPEQRKRVLPAWMMQIAPDVSSPSTSTAGVRKRGRGKAPPTQAKQPRPRKARNRSVSSEESEQSEVEQTPKKRAKRLKSEEDEEEEIQPKARSEAETTGRPAGTGNDESGEASGSADRGSGVEKGEGQRNGGHAPKARPPEGRRRAEVKDGGEKESQSQDREREVGGQEGDGAEGEASAARVGPSQAKAKTPPRPPCPYGKECYRKNPVHFKECSHPGDSDYAEGDDDDELDKEEDDNRPECPYGTSCYRKNPQHKKEYKHTQDPGKKTRLDDDDDDEGDEDAWDNDSFINDDSGDLEEDSDYVPPESEDEDVQRLKTEAKAFLKRKR</sequence>
<name>A0A9Q1J4K8_SYNKA</name>
<evidence type="ECO:0000313" key="3">
    <source>
        <dbReference type="EMBL" id="KAJ8365916.1"/>
    </source>
</evidence>
<dbReference type="GO" id="GO:0035861">
    <property type="term" value="C:site of double-strand break"/>
    <property type="evidence" value="ECO:0007669"/>
    <property type="project" value="TreeGrafter"/>
</dbReference>
<feature type="region of interest" description="Disordered" evidence="1">
    <location>
        <begin position="109"/>
        <end position="514"/>
    </location>
</feature>
<organism evidence="3 4">
    <name type="scientific">Synaphobranchus kaupii</name>
    <name type="common">Kaup's arrowtooth eel</name>
    <dbReference type="NCBI Taxonomy" id="118154"/>
    <lineage>
        <taxon>Eukaryota</taxon>
        <taxon>Metazoa</taxon>
        <taxon>Chordata</taxon>
        <taxon>Craniata</taxon>
        <taxon>Vertebrata</taxon>
        <taxon>Euteleostomi</taxon>
        <taxon>Actinopterygii</taxon>
        <taxon>Neopterygii</taxon>
        <taxon>Teleostei</taxon>
        <taxon>Anguilliformes</taxon>
        <taxon>Synaphobranchidae</taxon>
        <taxon>Synaphobranchus</taxon>
    </lineage>
</organism>
<evidence type="ECO:0000313" key="4">
    <source>
        <dbReference type="Proteomes" id="UP001152622"/>
    </source>
</evidence>
<feature type="domain" description="PBZ-type" evidence="2">
    <location>
        <begin position="380"/>
        <end position="405"/>
    </location>
</feature>
<feature type="compositionally biased region" description="Basic and acidic residues" evidence="1">
    <location>
        <begin position="446"/>
        <end position="457"/>
    </location>
</feature>
<dbReference type="PANTHER" id="PTHR21315:SF2">
    <property type="entry name" value="APRATAXIN AND PNK-LIKE FACTOR"/>
    <property type="match status" value="1"/>
</dbReference>
<feature type="compositionally biased region" description="Basic and acidic residues" evidence="1">
    <location>
        <begin position="499"/>
        <end position="508"/>
    </location>
</feature>
<proteinExistence type="predicted"/>
<feature type="compositionally biased region" description="Basic and acidic residues" evidence="1">
    <location>
        <begin position="324"/>
        <end position="352"/>
    </location>
</feature>
<dbReference type="PANTHER" id="PTHR21315">
    <property type="entry name" value="APRATAXIN AND PNK-LIKE FACTOR-RELATED"/>
    <property type="match status" value="1"/>
</dbReference>
<dbReference type="GO" id="GO:0006302">
    <property type="term" value="P:double-strand break repair"/>
    <property type="evidence" value="ECO:0007669"/>
    <property type="project" value="InterPro"/>
</dbReference>
<dbReference type="FunFam" id="2.60.200.20:FF:000061">
    <property type="entry name" value="Zgc:165656 protein"/>
    <property type="match status" value="1"/>
</dbReference>
<keyword evidence="4" id="KW-1185">Reference proteome</keyword>
<dbReference type="GO" id="GO:0005634">
    <property type="term" value="C:nucleus"/>
    <property type="evidence" value="ECO:0007669"/>
    <property type="project" value="TreeGrafter"/>
</dbReference>
<dbReference type="AlphaFoldDB" id="A0A9Q1J4K8"/>
<gene>
    <name evidence="3" type="ORF">SKAU_G00147470</name>
</gene>
<feature type="compositionally biased region" description="Basic and acidic residues" evidence="1">
    <location>
        <begin position="388"/>
        <end position="405"/>
    </location>
</feature>
<feature type="compositionally biased region" description="Acidic residues" evidence="1">
    <location>
        <begin position="458"/>
        <end position="471"/>
    </location>
</feature>
<dbReference type="Proteomes" id="UP001152622">
    <property type="component" value="Chromosome 4"/>
</dbReference>